<keyword evidence="5 7" id="KW-0808">Transferase</keyword>
<dbReference type="Gene3D" id="3.40.50.150">
    <property type="entry name" value="Vaccinia Virus protein VP39"/>
    <property type="match status" value="1"/>
</dbReference>
<gene>
    <name evidence="7" type="primary">pcm</name>
    <name evidence="8" type="ORF">GWR21_06005</name>
</gene>
<evidence type="ECO:0000256" key="7">
    <source>
        <dbReference type="HAMAP-Rule" id="MF_00090"/>
    </source>
</evidence>
<comment type="function">
    <text evidence="7">Catalyzes the methyl esterification of L-isoaspartyl residues in peptides and proteins that result from spontaneous decomposition of normal L-aspartyl and L-asparaginyl residues. It plays a role in the repair and/or degradation of damaged proteins.</text>
</comment>
<dbReference type="PANTHER" id="PTHR11579:SF0">
    <property type="entry name" value="PROTEIN-L-ISOASPARTATE(D-ASPARTATE) O-METHYLTRANSFERASE"/>
    <property type="match status" value="1"/>
</dbReference>
<dbReference type="GO" id="GO:0005737">
    <property type="term" value="C:cytoplasm"/>
    <property type="evidence" value="ECO:0007669"/>
    <property type="project" value="UniProtKB-SubCell"/>
</dbReference>
<comment type="similarity">
    <text evidence="2 7">Belongs to the methyltransferase superfamily. L-isoaspartyl/D-aspartyl protein methyltransferase family.</text>
</comment>
<evidence type="ECO:0000256" key="4">
    <source>
        <dbReference type="ARBA" id="ARBA00022603"/>
    </source>
</evidence>
<evidence type="ECO:0000256" key="5">
    <source>
        <dbReference type="ARBA" id="ARBA00022679"/>
    </source>
</evidence>
<evidence type="ECO:0000256" key="6">
    <source>
        <dbReference type="ARBA" id="ARBA00022691"/>
    </source>
</evidence>
<dbReference type="CDD" id="cd02440">
    <property type="entry name" value="AdoMet_MTases"/>
    <property type="match status" value="1"/>
</dbReference>
<dbReference type="GO" id="GO:0032259">
    <property type="term" value="P:methylation"/>
    <property type="evidence" value="ECO:0007669"/>
    <property type="project" value="UniProtKB-KW"/>
</dbReference>
<dbReference type="FunFam" id="3.40.50.150:FF:000010">
    <property type="entry name" value="Protein-L-isoaspartate O-methyltransferase"/>
    <property type="match status" value="1"/>
</dbReference>
<reference evidence="8 9" key="1">
    <citation type="submission" date="2020-01" db="EMBL/GenBank/DDBJ databases">
        <title>Complete genome sequence of Chitinophaga sp. H33E-04 isolated from quinoa roots.</title>
        <authorList>
            <person name="Weon H.-Y."/>
            <person name="Lee S.A."/>
        </authorList>
    </citation>
    <scope>NUCLEOTIDE SEQUENCE [LARGE SCALE GENOMIC DNA]</scope>
    <source>
        <strain evidence="8 9">H33E-04</strain>
    </source>
</reference>
<name>A0A6B9ZNS3_9BACT</name>
<dbReference type="PROSITE" id="PS01279">
    <property type="entry name" value="PCMT"/>
    <property type="match status" value="1"/>
</dbReference>
<evidence type="ECO:0000256" key="3">
    <source>
        <dbReference type="ARBA" id="ARBA00022490"/>
    </source>
</evidence>
<evidence type="ECO:0000256" key="1">
    <source>
        <dbReference type="ARBA" id="ARBA00004496"/>
    </source>
</evidence>
<dbReference type="GO" id="GO:0030091">
    <property type="term" value="P:protein repair"/>
    <property type="evidence" value="ECO:0007669"/>
    <property type="project" value="UniProtKB-UniRule"/>
</dbReference>
<evidence type="ECO:0000313" key="8">
    <source>
        <dbReference type="EMBL" id="QHS63948.1"/>
    </source>
</evidence>
<dbReference type="Proteomes" id="UP000476411">
    <property type="component" value="Chromosome"/>
</dbReference>
<dbReference type="EMBL" id="CP048113">
    <property type="protein sequence ID" value="QHS63948.1"/>
    <property type="molecule type" value="Genomic_DNA"/>
</dbReference>
<dbReference type="NCBIfam" id="TIGR00080">
    <property type="entry name" value="pimt"/>
    <property type="match status" value="1"/>
</dbReference>
<dbReference type="Pfam" id="PF01135">
    <property type="entry name" value="PCMT"/>
    <property type="match status" value="1"/>
</dbReference>
<dbReference type="EC" id="2.1.1.77" evidence="7"/>
<dbReference type="NCBIfam" id="NF001453">
    <property type="entry name" value="PRK00312.1"/>
    <property type="match status" value="1"/>
</dbReference>
<dbReference type="SUPFAM" id="SSF53335">
    <property type="entry name" value="S-adenosyl-L-methionine-dependent methyltransferases"/>
    <property type="match status" value="1"/>
</dbReference>
<organism evidence="8 9">
    <name type="scientific">Chitinophaga agri</name>
    <dbReference type="NCBI Taxonomy" id="2703787"/>
    <lineage>
        <taxon>Bacteria</taxon>
        <taxon>Pseudomonadati</taxon>
        <taxon>Bacteroidota</taxon>
        <taxon>Chitinophagia</taxon>
        <taxon>Chitinophagales</taxon>
        <taxon>Chitinophagaceae</taxon>
        <taxon>Chitinophaga</taxon>
    </lineage>
</organism>
<keyword evidence="4 7" id="KW-0489">Methyltransferase</keyword>
<keyword evidence="6 7" id="KW-0949">S-adenosyl-L-methionine</keyword>
<keyword evidence="3 7" id="KW-0963">Cytoplasm</keyword>
<accession>A0A6B9ZNS3</accession>
<feature type="active site" evidence="7">
    <location>
        <position position="57"/>
    </location>
</feature>
<dbReference type="AlphaFoldDB" id="A0A6B9ZNS3"/>
<evidence type="ECO:0000313" key="9">
    <source>
        <dbReference type="Proteomes" id="UP000476411"/>
    </source>
</evidence>
<dbReference type="InterPro" id="IPR029063">
    <property type="entry name" value="SAM-dependent_MTases_sf"/>
</dbReference>
<dbReference type="HAMAP" id="MF_00090">
    <property type="entry name" value="PIMT"/>
    <property type="match status" value="1"/>
</dbReference>
<comment type="subcellular location">
    <subcellularLocation>
        <location evidence="1 7">Cytoplasm</location>
    </subcellularLocation>
</comment>
<comment type="catalytic activity">
    <reaction evidence="7">
        <text>[protein]-L-isoaspartate + S-adenosyl-L-methionine = [protein]-L-isoaspartate alpha-methyl ester + S-adenosyl-L-homocysteine</text>
        <dbReference type="Rhea" id="RHEA:12705"/>
        <dbReference type="Rhea" id="RHEA-COMP:12143"/>
        <dbReference type="Rhea" id="RHEA-COMP:12144"/>
        <dbReference type="ChEBI" id="CHEBI:57856"/>
        <dbReference type="ChEBI" id="CHEBI:59789"/>
        <dbReference type="ChEBI" id="CHEBI:90596"/>
        <dbReference type="ChEBI" id="CHEBI:90598"/>
        <dbReference type="EC" id="2.1.1.77"/>
    </reaction>
</comment>
<dbReference type="PANTHER" id="PTHR11579">
    <property type="entry name" value="PROTEIN-L-ISOASPARTATE O-METHYLTRANSFERASE"/>
    <property type="match status" value="1"/>
</dbReference>
<evidence type="ECO:0000256" key="2">
    <source>
        <dbReference type="ARBA" id="ARBA00005369"/>
    </source>
</evidence>
<keyword evidence="9" id="KW-1185">Reference proteome</keyword>
<protein>
    <recommendedName>
        <fullName evidence="7">Protein-L-isoaspartate O-methyltransferase</fullName>
        <ecNumber evidence="7">2.1.1.77</ecNumber>
    </recommendedName>
    <alternativeName>
        <fullName evidence="7">L-isoaspartyl protein carboxyl methyltransferase</fullName>
    </alternativeName>
    <alternativeName>
        <fullName evidence="7">Protein L-isoaspartyl methyltransferase</fullName>
    </alternativeName>
    <alternativeName>
        <fullName evidence="7">Protein-beta-aspartate methyltransferase</fullName>
        <shortName evidence="7">PIMT</shortName>
    </alternativeName>
</protein>
<dbReference type="KEGG" id="chih:GWR21_06005"/>
<dbReference type="InterPro" id="IPR000682">
    <property type="entry name" value="PCMT"/>
</dbReference>
<sequence>MALRAKLADEVASQGIKDARVIEAIRQLPRHLFMPAEIRGRAYEDKALPIGEGQTISQPYTVAYQTQLLSVQPGDKILEVGTGSAYQAAILAVTGARVYTIERQKKLYDRNQRSRFLQQFQGIHYRYGDGFLGWPEEAPFDKILITAAPEEVPASLIGQLRVGGLLVAPVGKQGTQQMVRITKEDDGQLNTASFDYFSFVPMLKGKA</sequence>
<dbReference type="GO" id="GO:0004719">
    <property type="term" value="F:protein-L-isoaspartate (D-aspartate) O-methyltransferase activity"/>
    <property type="evidence" value="ECO:0007669"/>
    <property type="project" value="UniProtKB-UniRule"/>
</dbReference>
<proteinExistence type="inferred from homology"/>